<dbReference type="Proteomes" id="UP000681722">
    <property type="component" value="Unassembled WGS sequence"/>
</dbReference>
<keyword evidence="3 6" id="KW-0378">Hydrolase</keyword>
<name>A0A813NQ45_9BILA</name>
<feature type="active site" evidence="5 6">
    <location>
        <position position="86"/>
    </location>
</feature>
<proteinExistence type="inferred from homology"/>
<keyword evidence="2 6" id="KW-0645">Protease</keyword>
<dbReference type="SUPFAM" id="SSF54001">
    <property type="entry name" value="Cysteine proteinases"/>
    <property type="match status" value="1"/>
</dbReference>
<dbReference type="SUPFAM" id="SSF49562">
    <property type="entry name" value="C2 domain (Calcium/lipid-binding domain, CaLB)"/>
    <property type="match status" value="1"/>
</dbReference>
<feature type="domain" description="Calpain catalytic" evidence="7">
    <location>
        <begin position="26"/>
        <end position="354"/>
    </location>
</feature>
<evidence type="ECO:0000256" key="4">
    <source>
        <dbReference type="ARBA" id="ARBA00022807"/>
    </source>
</evidence>
<reference evidence="8" key="1">
    <citation type="submission" date="2021-02" db="EMBL/GenBank/DDBJ databases">
        <authorList>
            <person name="Nowell W R."/>
        </authorList>
    </citation>
    <scope>NUCLEOTIDE SEQUENCE</scope>
</reference>
<dbReference type="SUPFAM" id="SSF49758">
    <property type="entry name" value="Calpain large subunit, middle domain (domain III)"/>
    <property type="match status" value="1"/>
</dbReference>
<evidence type="ECO:0000256" key="1">
    <source>
        <dbReference type="ARBA" id="ARBA00007623"/>
    </source>
</evidence>
<dbReference type="SMART" id="SM00720">
    <property type="entry name" value="calpain_III"/>
    <property type="match status" value="1"/>
</dbReference>
<dbReference type="GO" id="GO:0006508">
    <property type="term" value="P:proteolysis"/>
    <property type="evidence" value="ECO:0007669"/>
    <property type="project" value="UniProtKB-KW"/>
</dbReference>
<dbReference type="InterPro" id="IPR022682">
    <property type="entry name" value="Calpain_domain_III"/>
</dbReference>
<comment type="similarity">
    <text evidence="1">Belongs to the peptidase C2 family.</text>
</comment>
<organism evidence="8 10">
    <name type="scientific">Didymodactylos carnosus</name>
    <dbReference type="NCBI Taxonomy" id="1234261"/>
    <lineage>
        <taxon>Eukaryota</taxon>
        <taxon>Metazoa</taxon>
        <taxon>Spiralia</taxon>
        <taxon>Gnathifera</taxon>
        <taxon>Rotifera</taxon>
        <taxon>Eurotatoria</taxon>
        <taxon>Bdelloidea</taxon>
        <taxon>Philodinida</taxon>
        <taxon>Philodinidae</taxon>
        <taxon>Didymodactylos</taxon>
    </lineage>
</organism>
<dbReference type="SMART" id="SM00230">
    <property type="entry name" value="CysPc"/>
    <property type="match status" value="1"/>
</dbReference>
<dbReference type="CDD" id="cd00044">
    <property type="entry name" value="CysPc"/>
    <property type="match status" value="1"/>
</dbReference>
<accession>A0A813NQ45</accession>
<dbReference type="Gene3D" id="3.90.70.10">
    <property type="entry name" value="Cysteine proteinases"/>
    <property type="match status" value="1"/>
</dbReference>
<evidence type="ECO:0000256" key="5">
    <source>
        <dbReference type="PIRSR" id="PIRSR622684-1"/>
    </source>
</evidence>
<evidence type="ECO:0000256" key="3">
    <source>
        <dbReference type="ARBA" id="ARBA00022801"/>
    </source>
</evidence>
<evidence type="ECO:0000256" key="6">
    <source>
        <dbReference type="PROSITE-ProRule" id="PRU00239"/>
    </source>
</evidence>
<dbReference type="PRINTS" id="PR00704">
    <property type="entry name" value="CALPAIN"/>
</dbReference>
<dbReference type="FunFam" id="3.90.70.10:FF:000114">
    <property type="entry name" value="Calpain a"/>
    <property type="match status" value="1"/>
</dbReference>
<dbReference type="GO" id="GO:0005737">
    <property type="term" value="C:cytoplasm"/>
    <property type="evidence" value="ECO:0007669"/>
    <property type="project" value="TreeGrafter"/>
</dbReference>
<dbReference type="InterPro" id="IPR038765">
    <property type="entry name" value="Papain-like_cys_pep_sf"/>
</dbReference>
<dbReference type="InterPro" id="IPR035892">
    <property type="entry name" value="C2_domain_sf"/>
</dbReference>
<dbReference type="OrthoDB" id="424753at2759"/>
<dbReference type="Gene3D" id="2.60.40.150">
    <property type="entry name" value="C2 domain"/>
    <property type="match status" value="1"/>
</dbReference>
<comment type="caution">
    <text evidence="8">The sequence shown here is derived from an EMBL/GenBank/DDBJ whole genome shotgun (WGS) entry which is preliminary data.</text>
</comment>
<evidence type="ECO:0000259" key="7">
    <source>
        <dbReference type="PROSITE" id="PS50203"/>
    </source>
</evidence>
<dbReference type="EMBL" id="CAJNOQ010000017">
    <property type="protein sequence ID" value="CAF0740903.1"/>
    <property type="molecule type" value="Genomic_DNA"/>
</dbReference>
<dbReference type="Proteomes" id="UP000663829">
    <property type="component" value="Unassembled WGS sequence"/>
</dbReference>
<dbReference type="AlphaFoldDB" id="A0A813NQ45"/>
<evidence type="ECO:0000313" key="9">
    <source>
        <dbReference type="EMBL" id="CAF3519158.1"/>
    </source>
</evidence>
<dbReference type="EMBL" id="CAJOBC010000017">
    <property type="protein sequence ID" value="CAF3519158.1"/>
    <property type="molecule type" value="Genomic_DNA"/>
</dbReference>
<keyword evidence="10" id="KW-1185">Reference proteome</keyword>
<feature type="active site" evidence="5 6">
    <location>
        <position position="255"/>
    </location>
</feature>
<dbReference type="InterPro" id="IPR022684">
    <property type="entry name" value="Calpain_cysteine_protease"/>
</dbReference>
<gene>
    <name evidence="8" type="ORF">GPM918_LOCUS259</name>
    <name evidence="9" type="ORF">SRO942_LOCUS260</name>
</gene>
<dbReference type="Gene3D" id="2.60.120.380">
    <property type="match status" value="1"/>
</dbReference>
<dbReference type="Pfam" id="PF01067">
    <property type="entry name" value="Calpain_III"/>
    <property type="match status" value="1"/>
</dbReference>
<dbReference type="InterPro" id="IPR001300">
    <property type="entry name" value="Peptidase_C2_calpain_cat"/>
</dbReference>
<sequence>MVTDHSYFKSQSYSRIRRQCQQSKTLFIDQEFPASLQSLQKNTNSKSSLANVEWKRPWELCSNPRLVSNSKLGITHDVIQGQLGNCWFVVGMSVLATVKNQWKQLLPDYEKQEQWNQEQGYCGLFLFRFYDFDKKIDVVIDDRLPTINGQLIYSKSRNNKEFFAPLLEKAYAKLSGCYENLEGGNLQEALIDFTGGICETLSIDPICSWDELKRKDLFSVISKAFDRGSWLTCAINVTNMHEVEQRLSCGLIKGHAYAITAIRNFKIKENPSLLARLIHIGGRTKEILQMIRLRNPWGEKEWNGPWSDNSAEWKKLTEKDRANLGLTFEEDGEFWMEFVDFCRYFNEIVQCCIMNTKTRSSFLGRSQRRWYEGRVIGKWSRPDRCGGCLNYRQTFLQNPQYIFQIQATNTTEERELLINLEQRSRRSIGQQVSNLYIGFIIMKCESNRQYRLHQLYPVLLHSSFINCRNVFARTKLTYGKYIIIPSTFDPDCIGDFQLRLYTEEINLLSPLELEYPTPHPLYSCFPCLIRGPVRYVVHLNVESADLIYSAKKPLVIHTYKPYIEVQFQNNRQQISPLSSDSTNPKWNFQLIFYSRKKLQTSKTSLGNLLTIVIKAKNILHSHFLGQICLNEDFFRQNLNQRLQFDKTLDTSKQKNCIESANVRFIFEISQNPKEF</sequence>
<dbReference type="Pfam" id="PF00648">
    <property type="entry name" value="Peptidase_C2"/>
    <property type="match status" value="1"/>
</dbReference>
<dbReference type="InterPro" id="IPR036213">
    <property type="entry name" value="Calpain_III_sf"/>
</dbReference>
<evidence type="ECO:0000256" key="2">
    <source>
        <dbReference type="ARBA" id="ARBA00022670"/>
    </source>
</evidence>
<evidence type="ECO:0000313" key="8">
    <source>
        <dbReference type="EMBL" id="CAF0740903.1"/>
    </source>
</evidence>
<keyword evidence="4 6" id="KW-0788">Thiol protease</keyword>
<dbReference type="PANTHER" id="PTHR10183:SF379">
    <property type="entry name" value="CALPAIN-5"/>
    <property type="match status" value="1"/>
</dbReference>
<dbReference type="PROSITE" id="PS50203">
    <property type="entry name" value="CALPAIN_CAT"/>
    <property type="match status" value="1"/>
</dbReference>
<feature type="active site" evidence="5 6">
    <location>
        <position position="295"/>
    </location>
</feature>
<protein>
    <recommendedName>
        <fullName evidence="7">Calpain catalytic domain-containing protein</fullName>
    </recommendedName>
</protein>
<dbReference type="InterPro" id="IPR022683">
    <property type="entry name" value="Calpain_III"/>
</dbReference>
<dbReference type="PANTHER" id="PTHR10183">
    <property type="entry name" value="CALPAIN"/>
    <property type="match status" value="1"/>
</dbReference>
<dbReference type="GO" id="GO:0004198">
    <property type="term" value="F:calcium-dependent cysteine-type endopeptidase activity"/>
    <property type="evidence" value="ECO:0007669"/>
    <property type="project" value="InterPro"/>
</dbReference>
<evidence type="ECO:0000313" key="10">
    <source>
        <dbReference type="Proteomes" id="UP000663829"/>
    </source>
</evidence>